<feature type="transmembrane region" description="Helical" evidence="3">
    <location>
        <begin position="117"/>
        <end position="135"/>
    </location>
</feature>
<keyword evidence="3" id="KW-1133">Transmembrane helix</keyword>
<dbReference type="PROSITE" id="PS51755">
    <property type="entry name" value="OMPR_PHOB"/>
    <property type="match status" value="1"/>
</dbReference>
<dbReference type="RefSeq" id="WP_187537983.1">
    <property type="nucleotide sequence ID" value="NZ_BAABJT010000001.1"/>
</dbReference>
<dbReference type="CDD" id="cd00383">
    <property type="entry name" value="trans_reg_C"/>
    <property type="match status" value="1"/>
</dbReference>
<dbReference type="GO" id="GO:0003677">
    <property type="term" value="F:DNA binding"/>
    <property type="evidence" value="ECO:0007669"/>
    <property type="project" value="UniProtKB-UniRule"/>
</dbReference>
<evidence type="ECO:0000256" key="2">
    <source>
        <dbReference type="PROSITE-ProRule" id="PRU01091"/>
    </source>
</evidence>
<evidence type="ECO:0000313" key="5">
    <source>
        <dbReference type="EMBL" id="QNN67394.1"/>
    </source>
</evidence>
<evidence type="ECO:0000256" key="3">
    <source>
        <dbReference type="SAM" id="Phobius"/>
    </source>
</evidence>
<dbReference type="GO" id="GO:0006355">
    <property type="term" value="P:regulation of DNA-templated transcription"/>
    <property type="evidence" value="ECO:0007669"/>
    <property type="project" value="InterPro"/>
</dbReference>
<keyword evidence="6" id="KW-1185">Reference proteome</keyword>
<dbReference type="InterPro" id="IPR016032">
    <property type="entry name" value="Sig_transdc_resp-reg_C-effctor"/>
</dbReference>
<evidence type="ECO:0000313" key="6">
    <source>
        <dbReference type="Proteomes" id="UP000515971"/>
    </source>
</evidence>
<dbReference type="InterPro" id="IPR036388">
    <property type="entry name" value="WH-like_DNA-bd_sf"/>
</dbReference>
<dbReference type="AlphaFoldDB" id="A0A7G9SHR9"/>
<evidence type="ECO:0000256" key="1">
    <source>
        <dbReference type="ARBA" id="ARBA00023125"/>
    </source>
</evidence>
<dbReference type="EMBL" id="CP060718">
    <property type="protein sequence ID" value="QNN67394.1"/>
    <property type="molecule type" value="Genomic_DNA"/>
</dbReference>
<protein>
    <submittedName>
        <fullName evidence="5">Winged helix-turn-helix transcriptional regulator</fullName>
    </submittedName>
</protein>
<feature type="DNA-binding region" description="OmpR/PhoB-type" evidence="2">
    <location>
        <begin position="7"/>
        <end position="103"/>
    </location>
</feature>
<dbReference type="KEGG" id="slut:H9L13_12520"/>
<dbReference type="Gene3D" id="1.10.10.10">
    <property type="entry name" value="Winged helix-like DNA-binding domain superfamily/Winged helix DNA-binding domain"/>
    <property type="match status" value="1"/>
</dbReference>
<proteinExistence type="predicted"/>
<dbReference type="InterPro" id="IPR001867">
    <property type="entry name" value="OmpR/PhoB-type_DNA-bd"/>
</dbReference>
<sequence>MSSNGREAPFRLGCAEIDPASREVSFGGRRERIQDKPLCVLLLLHRRLGQVVTRDDIVDQCWDGRIVGDDVINRAVSILRKLAGRAGGFRIETIPRAGYRLIEVDSAAAPGRARRTWGIMVAAAILAGVAVGMFATSRRPTASAVTVSILPVTSAGGPDARHLADRLGGVLSTALTEAGVQVVPAGRSPWTVSGAVTGEAGTMRVDMAVILRSGRKTLMTRVFESPRSRAQNLDLQVATAFAETMSVMGPLLALDGRDADPVIAARMFMALDAALQGNALRAYEITLRTSREHPDSISTQMALAITSGATLESFSVPERREHVRIAREILEHRKQYAPRFPDYGHAWCLLRPRSWLADCERQLRATLDDEVPGNSSAQRLSELTADVGRIEEAAMLARVAAARHAHSADDIGVLLQLLETEGRHREAEAVFADAVRKWPSSWALRWNRIVGLAARGDFASLERFAATIPRSDFTFDAEVLQSVLTAYRRGDRAGMIRLCTQDNLRGSTRQLCIAALAAIGELNTSFAIARDLYPNQVGRTRAEDEAMWLEQPAYFTVALLSANAGAPLRRDPRFVQLAEQIGLLRYWRTGKLPDFCTRGRPEPVCAKLKPAG</sequence>
<keyword evidence="3" id="KW-0472">Membrane</keyword>
<dbReference type="Proteomes" id="UP000515971">
    <property type="component" value="Chromosome"/>
</dbReference>
<evidence type="ECO:0000259" key="4">
    <source>
        <dbReference type="PROSITE" id="PS51755"/>
    </source>
</evidence>
<dbReference type="Pfam" id="PF00486">
    <property type="entry name" value="Trans_reg_C"/>
    <property type="match status" value="1"/>
</dbReference>
<dbReference type="SMART" id="SM00862">
    <property type="entry name" value="Trans_reg_C"/>
    <property type="match status" value="1"/>
</dbReference>
<organism evidence="5 6">
    <name type="scientific">Sphingomonas lutea</name>
    <dbReference type="NCBI Taxonomy" id="1045317"/>
    <lineage>
        <taxon>Bacteria</taxon>
        <taxon>Pseudomonadati</taxon>
        <taxon>Pseudomonadota</taxon>
        <taxon>Alphaproteobacteria</taxon>
        <taxon>Sphingomonadales</taxon>
        <taxon>Sphingomonadaceae</taxon>
        <taxon>Sphingomonas</taxon>
    </lineage>
</organism>
<gene>
    <name evidence="5" type="ORF">H9L13_12520</name>
</gene>
<keyword evidence="1 2" id="KW-0238">DNA-binding</keyword>
<dbReference type="GO" id="GO:0000160">
    <property type="term" value="P:phosphorelay signal transduction system"/>
    <property type="evidence" value="ECO:0007669"/>
    <property type="project" value="InterPro"/>
</dbReference>
<feature type="domain" description="OmpR/PhoB-type" evidence="4">
    <location>
        <begin position="7"/>
        <end position="103"/>
    </location>
</feature>
<reference evidence="5 6" key="1">
    <citation type="submission" date="2020-08" db="EMBL/GenBank/DDBJ databases">
        <title>Genome sequence of Sphingomonas lutea KCTC 23642T.</title>
        <authorList>
            <person name="Hyun D.-W."/>
            <person name="Bae J.-W."/>
        </authorList>
    </citation>
    <scope>NUCLEOTIDE SEQUENCE [LARGE SCALE GENOMIC DNA]</scope>
    <source>
        <strain evidence="5 6">KCTC 23642</strain>
    </source>
</reference>
<dbReference type="SUPFAM" id="SSF46894">
    <property type="entry name" value="C-terminal effector domain of the bipartite response regulators"/>
    <property type="match status" value="1"/>
</dbReference>
<keyword evidence="3" id="KW-0812">Transmembrane</keyword>
<accession>A0A7G9SHR9</accession>
<name>A0A7G9SHR9_9SPHN</name>